<dbReference type="AlphaFoldDB" id="A0A382F6I3"/>
<dbReference type="GO" id="GO:0046942">
    <property type="term" value="P:carboxylic acid transport"/>
    <property type="evidence" value="ECO:0007669"/>
    <property type="project" value="UniProtKB-ARBA"/>
</dbReference>
<feature type="transmembrane region" description="Helical" evidence="8">
    <location>
        <begin position="246"/>
        <end position="265"/>
    </location>
</feature>
<dbReference type="InterPro" id="IPR018212">
    <property type="entry name" value="Na/solute_symporter_CS"/>
</dbReference>
<dbReference type="PANTHER" id="PTHR48086:SF7">
    <property type="entry name" value="SODIUM-SOLUTE SYMPORTER-RELATED"/>
    <property type="match status" value="1"/>
</dbReference>
<dbReference type="PROSITE" id="PS00457">
    <property type="entry name" value="NA_SOLUT_SYMP_2"/>
    <property type="match status" value="1"/>
</dbReference>
<reference evidence="9" key="1">
    <citation type="submission" date="2018-05" db="EMBL/GenBank/DDBJ databases">
        <authorList>
            <person name="Lanie J.A."/>
            <person name="Ng W.-L."/>
            <person name="Kazmierczak K.M."/>
            <person name="Andrzejewski T.M."/>
            <person name="Davidsen T.M."/>
            <person name="Wayne K.J."/>
            <person name="Tettelin H."/>
            <person name="Glass J.I."/>
            <person name="Rusch D."/>
            <person name="Podicherti R."/>
            <person name="Tsui H.-C.T."/>
            <person name="Winkler M.E."/>
        </authorList>
    </citation>
    <scope>NUCLEOTIDE SEQUENCE</scope>
</reference>
<evidence type="ECO:0000256" key="3">
    <source>
        <dbReference type="ARBA" id="ARBA00022448"/>
    </source>
</evidence>
<evidence type="ECO:0000256" key="6">
    <source>
        <dbReference type="ARBA" id="ARBA00022989"/>
    </source>
</evidence>
<feature type="transmembrane region" description="Helical" evidence="8">
    <location>
        <begin position="101"/>
        <end position="123"/>
    </location>
</feature>
<evidence type="ECO:0000256" key="4">
    <source>
        <dbReference type="ARBA" id="ARBA00022475"/>
    </source>
</evidence>
<evidence type="ECO:0000256" key="7">
    <source>
        <dbReference type="ARBA" id="ARBA00023136"/>
    </source>
</evidence>
<dbReference type="InterPro" id="IPR038377">
    <property type="entry name" value="Na/Glc_symporter_sf"/>
</dbReference>
<evidence type="ECO:0008006" key="10">
    <source>
        <dbReference type="Google" id="ProtNLM"/>
    </source>
</evidence>
<feature type="non-terminal residue" evidence="9">
    <location>
        <position position="1"/>
    </location>
</feature>
<name>A0A382F6I3_9ZZZZ</name>
<gene>
    <name evidence="9" type="ORF">METZ01_LOCUS210798</name>
</gene>
<evidence type="ECO:0000256" key="5">
    <source>
        <dbReference type="ARBA" id="ARBA00022692"/>
    </source>
</evidence>
<evidence type="ECO:0000256" key="2">
    <source>
        <dbReference type="ARBA" id="ARBA00006434"/>
    </source>
</evidence>
<comment type="subcellular location">
    <subcellularLocation>
        <location evidence="1">Membrane</location>
        <topology evidence="1">Multi-pass membrane protein</topology>
    </subcellularLocation>
</comment>
<dbReference type="InterPro" id="IPR050277">
    <property type="entry name" value="Sodium:Solute_Symporter"/>
</dbReference>
<dbReference type="GO" id="GO:0005886">
    <property type="term" value="C:plasma membrane"/>
    <property type="evidence" value="ECO:0007669"/>
    <property type="project" value="TreeGrafter"/>
</dbReference>
<evidence type="ECO:0000313" key="9">
    <source>
        <dbReference type="EMBL" id="SVB57944.1"/>
    </source>
</evidence>
<dbReference type="PANTHER" id="PTHR48086">
    <property type="entry name" value="SODIUM/PROLINE SYMPORTER-RELATED"/>
    <property type="match status" value="1"/>
</dbReference>
<protein>
    <recommendedName>
        <fullName evidence="10">Sodium:solute symporter family protein</fullName>
    </recommendedName>
</protein>
<dbReference type="PROSITE" id="PS50283">
    <property type="entry name" value="NA_SOLUT_SYMP_3"/>
    <property type="match status" value="1"/>
</dbReference>
<feature type="transmembrane region" description="Helical" evidence="8">
    <location>
        <begin position="20"/>
        <end position="46"/>
    </location>
</feature>
<dbReference type="InterPro" id="IPR001734">
    <property type="entry name" value="Na/solute_symporter"/>
</dbReference>
<keyword evidence="5 8" id="KW-0812">Transmembrane</keyword>
<accession>A0A382F6I3</accession>
<keyword evidence="6 8" id="KW-1133">Transmembrane helix</keyword>
<dbReference type="Pfam" id="PF00474">
    <property type="entry name" value="SSF"/>
    <property type="match status" value="1"/>
</dbReference>
<dbReference type="GO" id="GO:0022857">
    <property type="term" value="F:transmembrane transporter activity"/>
    <property type="evidence" value="ECO:0007669"/>
    <property type="project" value="InterPro"/>
</dbReference>
<keyword evidence="3" id="KW-0813">Transport</keyword>
<feature type="transmembrane region" description="Helical" evidence="8">
    <location>
        <begin position="303"/>
        <end position="321"/>
    </location>
</feature>
<feature type="transmembrane region" description="Helical" evidence="8">
    <location>
        <begin position="271"/>
        <end position="296"/>
    </location>
</feature>
<feature type="transmembrane region" description="Helical" evidence="8">
    <location>
        <begin position="341"/>
        <end position="360"/>
    </location>
</feature>
<proteinExistence type="inferred from homology"/>
<evidence type="ECO:0000256" key="1">
    <source>
        <dbReference type="ARBA" id="ARBA00004141"/>
    </source>
</evidence>
<feature type="transmembrane region" description="Helical" evidence="8">
    <location>
        <begin position="135"/>
        <end position="162"/>
    </location>
</feature>
<feature type="transmembrane region" description="Helical" evidence="8">
    <location>
        <begin position="189"/>
        <end position="210"/>
    </location>
</feature>
<evidence type="ECO:0000256" key="8">
    <source>
        <dbReference type="SAM" id="Phobius"/>
    </source>
</evidence>
<dbReference type="Gene3D" id="1.20.1730.10">
    <property type="entry name" value="Sodium/glucose cotransporter"/>
    <property type="match status" value="1"/>
</dbReference>
<sequence length="369" mass="39733">IFLKAGAIFVTGLTGMTDPMAVKIVMTVMILLVLTYTTLGGMIAVVITDYIQFVVLSIGLLIAVILAVVHLGWSDIVETVGTVHGTAGFDPLNDAGFGPSYVTWMFFIGVVACSVWQTAVMRACAAESVEVVRRLYIWSSIGFMIRFIIPQFLGICALVYLFNHPEAKAMFFSDGAIIPEKSMQAMPIFLSQLLPVGLIGLVGAGMLAAFMSTHDTYLLCWASVITEDVINPGVGHRLSTQTRLTITRILLFLIAAFLLVWSMWYELGQDLWDYMAVTGAIYFTGAFAVLACGIYFKRASVVGAYLALLTGLGSVLGLGPVQAGLGIKELLVEHGIGSAHIGLGCVLLAVVMMFVGSMLFPDKKKEESS</sequence>
<comment type="similarity">
    <text evidence="2">Belongs to the sodium:solute symporter (SSF) (TC 2.A.21) family.</text>
</comment>
<keyword evidence="4" id="KW-1003">Cell membrane</keyword>
<dbReference type="EMBL" id="UINC01047983">
    <property type="protein sequence ID" value="SVB57944.1"/>
    <property type="molecule type" value="Genomic_DNA"/>
</dbReference>
<feature type="transmembrane region" description="Helical" evidence="8">
    <location>
        <begin position="53"/>
        <end position="73"/>
    </location>
</feature>
<keyword evidence="7 8" id="KW-0472">Membrane</keyword>
<organism evidence="9">
    <name type="scientific">marine metagenome</name>
    <dbReference type="NCBI Taxonomy" id="408172"/>
    <lineage>
        <taxon>unclassified sequences</taxon>
        <taxon>metagenomes</taxon>
        <taxon>ecological metagenomes</taxon>
    </lineage>
</organism>